<dbReference type="AlphaFoldDB" id="U1PJ14"/>
<dbReference type="RefSeq" id="WP_021053151.1">
    <property type="nucleotide sequence ID" value="NZ_KE356561.1"/>
</dbReference>
<dbReference type="Proteomes" id="UP000030710">
    <property type="component" value="Unassembled WGS sequence"/>
</dbReference>
<proteinExistence type="predicted"/>
<sequence>MEVVRNIQVKLDVTKEDYAVLDETFEEFREAAQHVADHGWNDNPYNITDTKNTLHKETYSDVRDELSLQSSLVQSARNLAATAFGNCKDRIIEDGKKASLSSEAV</sequence>
<evidence type="ECO:0000313" key="2">
    <source>
        <dbReference type="Proteomes" id="UP000030710"/>
    </source>
</evidence>
<dbReference type="eggNOG" id="arCOG00679">
    <property type="taxonomic scope" value="Archaea"/>
</dbReference>
<dbReference type="EMBL" id="KE356561">
    <property type="protein sequence ID" value="ERG93657.1"/>
    <property type="molecule type" value="Genomic_DNA"/>
</dbReference>
<dbReference type="HOGENOM" id="CLU_168711_0_0_2"/>
<evidence type="ECO:0000313" key="1">
    <source>
        <dbReference type="EMBL" id="ERG93657.1"/>
    </source>
</evidence>
<reference evidence="1 2" key="1">
    <citation type="journal article" date="2013" name="PLoS ONE">
        <title>Assembly-driven community genomics of a hypersaline microbial ecosystem.</title>
        <authorList>
            <person name="Podell S."/>
            <person name="Ugalde J.A."/>
            <person name="Narasingarao P."/>
            <person name="Banfield J.F."/>
            <person name="Heidelberg K.B."/>
            <person name="Allen E.E."/>
        </authorList>
    </citation>
    <scope>NUCLEOTIDE SEQUENCE [LARGE SCALE GENOMIC DNA]</scope>
    <source>
        <strain evidence="2">J07HQW2</strain>
    </source>
</reference>
<organism evidence="1 2">
    <name type="scientific">Haloquadratum walsbyi J07HQW2</name>
    <dbReference type="NCBI Taxonomy" id="1238425"/>
    <lineage>
        <taxon>Archaea</taxon>
        <taxon>Methanobacteriati</taxon>
        <taxon>Methanobacteriota</taxon>
        <taxon>Stenosarchaea group</taxon>
        <taxon>Halobacteria</taxon>
        <taxon>Halobacteriales</taxon>
        <taxon>Haloferacaceae</taxon>
        <taxon>Haloquadratum</taxon>
    </lineage>
</organism>
<protein>
    <submittedName>
        <fullName evidence="1">Uncharacterized protein</fullName>
    </submittedName>
</protein>
<accession>U1PJ14</accession>
<name>U1PJ14_9EURY</name>
<gene>
    <name evidence="1" type="ORF">J07HQW2_00090</name>
</gene>